<organism evidence="1 2">
    <name type="scientific">Phytophthora rubi</name>
    <dbReference type="NCBI Taxonomy" id="129364"/>
    <lineage>
        <taxon>Eukaryota</taxon>
        <taxon>Sar</taxon>
        <taxon>Stramenopiles</taxon>
        <taxon>Oomycota</taxon>
        <taxon>Peronosporomycetes</taxon>
        <taxon>Peronosporales</taxon>
        <taxon>Peronosporaceae</taxon>
        <taxon>Phytophthora</taxon>
    </lineage>
</organism>
<reference evidence="1 2" key="1">
    <citation type="submission" date="2018-08" db="EMBL/GenBank/DDBJ databases">
        <title>Genomic investigation of the strawberry pathogen Phytophthora fragariae indicates pathogenicity is determined by transcriptional variation in three key races.</title>
        <authorList>
            <person name="Adams T.M."/>
            <person name="Armitage A.D."/>
            <person name="Sobczyk M.K."/>
            <person name="Bates H.J."/>
            <person name="Dunwell J.M."/>
            <person name="Nellist C.F."/>
            <person name="Harrison R.J."/>
        </authorList>
    </citation>
    <scope>NUCLEOTIDE SEQUENCE [LARGE SCALE GENOMIC DNA]</scope>
    <source>
        <strain evidence="1 2">SCRP333</strain>
    </source>
</reference>
<name>A0A6A4B5H4_9STRA</name>
<gene>
    <name evidence="1" type="ORF">PR003_g31992</name>
</gene>
<evidence type="ECO:0000313" key="1">
    <source>
        <dbReference type="EMBL" id="KAE9266802.1"/>
    </source>
</evidence>
<dbReference type="Proteomes" id="UP000434957">
    <property type="component" value="Unassembled WGS sequence"/>
</dbReference>
<evidence type="ECO:0000313" key="2">
    <source>
        <dbReference type="Proteomes" id="UP000434957"/>
    </source>
</evidence>
<comment type="caution">
    <text evidence="1">The sequence shown here is derived from an EMBL/GenBank/DDBJ whole genome shotgun (WGS) entry which is preliminary data.</text>
</comment>
<dbReference type="AlphaFoldDB" id="A0A6A4B5H4"/>
<dbReference type="EMBL" id="QXFT01007236">
    <property type="protein sequence ID" value="KAE9266802.1"/>
    <property type="molecule type" value="Genomic_DNA"/>
</dbReference>
<sequence length="37" mass="3465">MSSGAGGSIIVRVGSGDAAVEGDVQIGGSTSVSQQVT</sequence>
<accession>A0A6A4B5H4</accession>
<keyword evidence="2" id="KW-1185">Reference proteome</keyword>
<protein>
    <submittedName>
        <fullName evidence="1">Uncharacterized protein</fullName>
    </submittedName>
</protein>
<proteinExistence type="predicted"/>